<evidence type="ECO:0000313" key="9">
    <source>
        <dbReference type="EMBL" id="KIL16949.1"/>
    </source>
</evidence>
<name>A0AB34QSK1_BACPU</name>
<dbReference type="Pfam" id="PF00246">
    <property type="entry name" value="Peptidase_M14"/>
    <property type="match status" value="1"/>
</dbReference>
<dbReference type="AlphaFoldDB" id="A0AB34QSK1"/>
<evidence type="ECO:0000256" key="4">
    <source>
        <dbReference type="ARBA" id="ARBA00022801"/>
    </source>
</evidence>
<comment type="cofactor">
    <cofactor evidence="1">
        <name>Zn(2+)</name>
        <dbReference type="ChEBI" id="CHEBI:29105"/>
    </cofactor>
</comment>
<dbReference type="SMART" id="SM00631">
    <property type="entry name" value="Zn_pept"/>
    <property type="match status" value="1"/>
</dbReference>
<keyword evidence="5" id="KW-0862">Zinc</keyword>
<evidence type="ECO:0000256" key="2">
    <source>
        <dbReference type="ARBA" id="ARBA00005988"/>
    </source>
</evidence>
<feature type="domain" description="Peptidase M14" evidence="8">
    <location>
        <begin position="83"/>
        <end position="376"/>
    </location>
</feature>
<gene>
    <name evidence="9" type="ORF">B4127_2213</name>
</gene>
<dbReference type="PANTHER" id="PTHR11705">
    <property type="entry name" value="PROTEASE FAMILY M14 CARBOXYPEPTIDASE A,B"/>
    <property type="match status" value="1"/>
</dbReference>
<keyword evidence="6" id="KW-0482">Metalloprotease</keyword>
<dbReference type="Gene3D" id="3.40.630.10">
    <property type="entry name" value="Zn peptidases"/>
    <property type="match status" value="1"/>
</dbReference>
<dbReference type="Proteomes" id="UP000031978">
    <property type="component" value="Unassembled WGS sequence"/>
</dbReference>
<dbReference type="PANTHER" id="PTHR11705:SF143">
    <property type="entry name" value="SLL0236 PROTEIN"/>
    <property type="match status" value="1"/>
</dbReference>
<evidence type="ECO:0000256" key="3">
    <source>
        <dbReference type="ARBA" id="ARBA00022670"/>
    </source>
</evidence>
<dbReference type="EMBL" id="JXCL01000029">
    <property type="protein sequence ID" value="KIL16949.1"/>
    <property type="molecule type" value="Genomic_DNA"/>
</dbReference>
<dbReference type="SUPFAM" id="SSF53187">
    <property type="entry name" value="Zn-dependent exopeptidases"/>
    <property type="match status" value="1"/>
</dbReference>
<comment type="similarity">
    <text evidence="2 7">Belongs to the peptidase M14 family.</text>
</comment>
<dbReference type="InterPro" id="IPR000834">
    <property type="entry name" value="Peptidase_M14"/>
</dbReference>
<protein>
    <submittedName>
        <fullName evidence="9">Gamma-D-glutamyl-L-diamino acid endopeptidase I</fullName>
        <ecNumber evidence="9">3.4.19.11</ecNumber>
    </submittedName>
</protein>
<dbReference type="PROSITE" id="PS52035">
    <property type="entry name" value="PEPTIDASE_M14"/>
    <property type="match status" value="1"/>
</dbReference>
<dbReference type="EC" id="3.4.19.11" evidence="9"/>
<evidence type="ECO:0000313" key="10">
    <source>
        <dbReference type="Proteomes" id="UP000031978"/>
    </source>
</evidence>
<evidence type="ECO:0000259" key="8">
    <source>
        <dbReference type="PROSITE" id="PS52035"/>
    </source>
</evidence>
<feature type="active site" description="Proton donor/acceptor" evidence="7">
    <location>
        <position position="346"/>
    </location>
</feature>
<evidence type="ECO:0000256" key="6">
    <source>
        <dbReference type="ARBA" id="ARBA00023049"/>
    </source>
</evidence>
<reference evidence="9 10" key="1">
    <citation type="submission" date="2014-12" db="EMBL/GenBank/DDBJ databases">
        <title>Draft Genome Sequences of Five Spore-Forming Food Isolates of Bacillus pumilus.</title>
        <authorList>
            <person name="de Jong A."/>
            <person name="van Heel A.J."/>
            <person name="Montalban-Lopez M."/>
            <person name="Krawczyk A.O."/>
            <person name="Berendsen E.M."/>
            <person name="Wells-Bennik M."/>
            <person name="Kuipers O.P."/>
        </authorList>
    </citation>
    <scope>NUCLEOTIDE SEQUENCE [LARGE SCALE GENOMIC DNA]</scope>
    <source>
        <strain evidence="9 10">B4127</strain>
    </source>
</reference>
<evidence type="ECO:0000256" key="1">
    <source>
        <dbReference type="ARBA" id="ARBA00001947"/>
    </source>
</evidence>
<dbReference type="CDD" id="cd06229">
    <property type="entry name" value="M14_Endopeptidase_I"/>
    <property type="match status" value="1"/>
</dbReference>
<sequence>MKTTSFGKIEWQLDGDGEEKDHVAKQLGIGNAAFHLSNQISNEYLLLPGYRLPEGIHSFSSIGELQKFIAPYRLQQSDDWINGTFEYDSAQLEEELSHLKAAFPFLQISIIGHSVLDTPIYEIRTEPVQHLHSIHLNASFHANEWITTSVLIKWLKSLCLAASDPVQARHHEAVHILRTTALSIVPMVNPDGVDLVRNGPESLGLSSEEFTPLYDGYADYQEWKANIRGVDLNNQFPAYWEIEYYRHETKAPSNRGFPGYQPLTEPEAKAMANLALRKRFDRLVALHTQGEEIYWGFLGHEPAISKETVKRFEQVSGYKPVQYLDSYAGYRDWFIYQCHNEGYTVELGLGKNPLSMNQFDTIYEKTKRLLWEACKC</sequence>
<organism evidence="9 10">
    <name type="scientific">Bacillus pumilus</name>
    <name type="common">Bacillus mesentericus</name>
    <dbReference type="NCBI Taxonomy" id="1408"/>
    <lineage>
        <taxon>Bacteria</taxon>
        <taxon>Bacillati</taxon>
        <taxon>Bacillota</taxon>
        <taxon>Bacilli</taxon>
        <taxon>Bacillales</taxon>
        <taxon>Bacillaceae</taxon>
        <taxon>Bacillus</taxon>
    </lineage>
</organism>
<evidence type="ECO:0000256" key="5">
    <source>
        <dbReference type="ARBA" id="ARBA00022833"/>
    </source>
</evidence>
<dbReference type="RefSeq" id="WP_044140963.1">
    <property type="nucleotide sequence ID" value="NZ_JXCL01000029.1"/>
</dbReference>
<keyword evidence="3" id="KW-0645">Protease</keyword>
<dbReference type="GO" id="GO:0005615">
    <property type="term" value="C:extracellular space"/>
    <property type="evidence" value="ECO:0007669"/>
    <property type="project" value="TreeGrafter"/>
</dbReference>
<keyword evidence="4 9" id="KW-0378">Hydrolase</keyword>
<dbReference type="GO" id="GO:0006508">
    <property type="term" value="P:proteolysis"/>
    <property type="evidence" value="ECO:0007669"/>
    <property type="project" value="UniProtKB-KW"/>
</dbReference>
<evidence type="ECO:0000256" key="7">
    <source>
        <dbReference type="PROSITE-ProRule" id="PRU01379"/>
    </source>
</evidence>
<dbReference type="InterPro" id="IPR034274">
    <property type="entry name" value="ENP1_M14_CPD"/>
</dbReference>
<dbReference type="GO" id="GO:0008270">
    <property type="term" value="F:zinc ion binding"/>
    <property type="evidence" value="ECO:0007669"/>
    <property type="project" value="InterPro"/>
</dbReference>
<proteinExistence type="inferred from homology"/>
<accession>A0AB34QSK1</accession>
<dbReference type="GO" id="GO:0004181">
    <property type="term" value="F:metallocarboxypeptidase activity"/>
    <property type="evidence" value="ECO:0007669"/>
    <property type="project" value="InterPro"/>
</dbReference>
<comment type="caution">
    <text evidence="9">The sequence shown here is derived from an EMBL/GenBank/DDBJ whole genome shotgun (WGS) entry which is preliminary data.</text>
</comment>